<evidence type="ECO:0000256" key="4">
    <source>
        <dbReference type="ARBA" id="ARBA00009461"/>
    </source>
</evidence>
<dbReference type="SMART" id="SM01312">
    <property type="entry name" value="RTC4"/>
    <property type="match status" value="1"/>
</dbReference>
<evidence type="ECO:0000256" key="3">
    <source>
        <dbReference type="ARBA" id="ARBA00004496"/>
    </source>
</evidence>
<accession>A0A167DWA2</accession>
<evidence type="ECO:0000259" key="9">
    <source>
        <dbReference type="SMART" id="SM01312"/>
    </source>
</evidence>
<organism evidence="10 11">
    <name type="scientific">Beauveria brongniartii RCEF 3172</name>
    <dbReference type="NCBI Taxonomy" id="1081107"/>
    <lineage>
        <taxon>Eukaryota</taxon>
        <taxon>Fungi</taxon>
        <taxon>Dikarya</taxon>
        <taxon>Ascomycota</taxon>
        <taxon>Pezizomycotina</taxon>
        <taxon>Sordariomycetes</taxon>
        <taxon>Hypocreomycetidae</taxon>
        <taxon>Hypocreales</taxon>
        <taxon>Cordycipitaceae</taxon>
        <taxon>Beauveria</taxon>
        <taxon>Beauveria brongniartii</taxon>
    </lineage>
</organism>
<feature type="compositionally biased region" description="Polar residues" evidence="8">
    <location>
        <begin position="101"/>
        <end position="112"/>
    </location>
</feature>
<feature type="compositionally biased region" description="Basic and acidic residues" evidence="8">
    <location>
        <begin position="82"/>
        <end position="96"/>
    </location>
</feature>
<gene>
    <name evidence="10" type="ORF">BBO_04881</name>
</gene>
<feature type="compositionally biased region" description="Polar residues" evidence="8">
    <location>
        <begin position="182"/>
        <end position="193"/>
    </location>
</feature>
<dbReference type="GO" id="GO:0005737">
    <property type="term" value="C:cytoplasm"/>
    <property type="evidence" value="ECO:0007669"/>
    <property type="project" value="UniProtKB-SubCell"/>
</dbReference>
<evidence type="ECO:0000313" key="11">
    <source>
        <dbReference type="Proteomes" id="UP000076863"/>
    </source>
</evidence>
<name>A0A167DWA2_9HYPO</name>
<dbReference type="PANTHER" id="PTHR41391">
    <property type="entry name" value="RESTRICTION OF TELOMERE CAPPING PROTEIN 4"/>
    <property type="match status" value="1"/>
</dbReference>
<feature type="compositionally biased region" description="Acidic residues" evidence="8">
    <location>
        <begin position="35"/>
        <end position="50"/>
    </location>
</feature>
<keyword evidence="11" id="KW-1185">Reference proteome</keyword>
<sequence length="503" mass="55771">MSRRVGLTANAPGLLKTVGNRPRRATRAPPKAPVADDDPPQSTDYEEDSLSEGTVQAAKSSDRAASPKRKVSIRPSPSPLDSDFHSSADERLERAAIKSTDFASKSSQAKTTLTKRQRVSKLPEPDRPKPKEKLKPGNHLTNKWNHSARNKAKAKYGRRTRSSQSSQPGSSQGSNKIYIPSSLESPQRKTQSRFIVPDKKILSSPRSSPKKLLTDLNGNADSEDDDSILAPLKKERGSKKGKRNPSPPSSPPRAVFKIPRDFLSRSPGGKSPINDAQDEAKLSSDEEDGERSTLLKVPEETPELLPPPPPSAKCPWCGEAVDRALLDDFFHGRRLNVHMQTRFCQQHKQRAAEQTWRDLGYPIIDWDASEARFAAHREYLHSVIVDGRGSHFREAHARNVEKGSARTMLRRDENFNPGYYGPRGLNAMCDFLVRTFGDALKDRAVDDRVIAGRGSAAFIQAVLVAELGVRLIMEDLELSEDEARQVMEDSKGIGELVQPEVEK</sequence>
<keyword evidence="7" id="KW-0539">Nucleus</keyword>
<dbReference type="OrthoDB" id="128308at2759"/>
<comment type="subcellular location">
    <subcellularLocation>
        <location evidence="3">Cytoplasm</location>
    </subcellularLocation>
    <subcellularLocation>
        <location evidence="2">Nucleus</location>
    </subcellularLocation>
</comment>
<reference evidence="10 11" key="1">
    <citation type="journal article" date="2016" name="Genome Biol. Evol.">
        <title>Divergent and convergent evolution of fungal pathogenicity.</title>
        <authorList>
            <person name="Shang Y."/>
            <person name="Xiao G."/>
            <person name="Zheng P."/>
            <person name="Cen K."/>
            <person name="Zhan S."/>
            <person name="Wang C."/>
        </authorList>
    </citation>
    <scope>NUCLEOTIDE SEQUENCE [LARGE SCALE GENOMIC DNA]</scope>
    <source>
        <strain evidence="10 11">RCEF 3172</strain>
    </source>
</reference>
<comment type="caution">
    <text evidence="10">The sequence shown here is derived from an EMBL/GenBank/DDBJ whole genome shotgun (WGS) entry which is preliminary data.</text>
</comment>
<protein>
    <recommendedName>
        <fullName evidence="5">Restriction of telomere capping protein 4</fullName>
    </recommendedName>
</protein>
<feature type="domain" description="Restriction of telomere capping protein 4 C-terminal" evidence="9">
    <location>
        <begin position="384"/>
        <end position="500"/>
    </location>
</feature>
<dbReference type="AlphaFoldDB" id="A0A167DWA2"/>
<evidence type="ECO:0000256" key="1">
    <source>
        <dbReference type="ARBA" id="ARBA00002738"/>
    </source>
</evidence>
<dbReference type="InterPro" id="IPR028094">
    <property type="entry name" value="RTC4_C"/>
</dbReference>
<dbReference type="Pfam" id="PF14474">
    <property type="entry name" value="RTC4"/>
    <property type="match status" value="1"/>
</dbReference>
<evidence type="ECO:0000256" key="7">
    <source>
        <dbReference type="ARBA" id="ARBA00023242"/>
    </source>
</evidence>
<evidence type="ECO:0000256" key="2">
    <source>
        <dbReference type="ARBA" id="ARBA00004123"/>
    </source>
</evidence>
<feature type="compositionally biased region" description="Low complexity" evidence="8">
    <location>
        <begin position="202"/>
        <end position="211"/>
    </location>
</feature>
<dbReference type="PANTHER" id="PTHR41391:SF1">
    <property type="entry name" value="RESTRICTION OF TELOMERE CAPPING PROTEIN 4"/>
    <property type="match status" value="1"/>
</dbReference>
<evidence type="ECO:0000313" key="10">
    <source>
        <dbReference type="EMBL" id="OAA42966.1"/>
    </source>
</evidence>
<dbReference type="Proteomes" id="UP000076863">
    <property type="component" value="Unassembled WGS sequence"/>
</dbReference>
<feature type="compositionally biased region" description="Low complexity" evidence="8">
    <location>
        <begin position="162"/>
        <end position="174"/>
    </location>
</feature>
<dbReference type="GO" id="GO:0005634">
    <property type="term" value="C:nucleus"/>
    <property type="evidence" value="ECO:0007669"/>
    <property type="project" value="UniProtKB-SubCell"/>
</dbReference>
<feature type="region of interest" description="Disordered" evidence="8">
    <location>
        <begin position="1"/>
        <end position="311"/>
    </location>
</feature>
<dbReference type="InterPro" id="IPR039024">
    <property type="entry name" value="RTC4"/>
</dbReference>
<comment type="similarity">
    <text evidence="4">Belongs to the RTC4 family.</text>
</comment>
<keyword evidence="6" id="KW-0963">Cytoplasm</keyword>
<feature type="compositionally biased region" description="Basic and acidic residues" evidence="8">
    <location>
        <begin position="278"/>
        <end position="299"/>
    </location>
</feature>
<evidence type="ECO:0000256" key="8">
    <source>
        <dbReference type="SAM" id="MobiDB-lite"/>
    </source>
</evidence>
<comment type="function">
    <text evidence="1">May be involved in a process influencing telomere capping.</text>
</comment>
<feature type="compositionally biased region" description="Basic and acidic residues" evidence="8">
    <location>
        <begin position="121"/>
        <end position="135"/>
    </location>
</feature>
<evidence type="ECO:0000256" key="5">
    <source>
        <dbReference type="ARBA" id="ARBA00015162"/>
    </source>
</evidence>
<feature type="compositionally biased region" description="Basic residues" evidence="8">
    <location>
        <begin position="146"/>
        <end position="161"/>
    </location>
</feature>
<dbReference type="EMBL" id="AZHA01000013">
    <property type="protein sequence ID" value="OAA42966.1"/>
    <property type="molecule type" value="Genomic_DNA"/>
</dbReference>
<evidence type="ECO:0000256" key="6">
    <source>
        <dbReference type="ARBA" id="ARBA00022490"/>
    </source>
</evidence>
<proteinExistence type="inferred from homology"/>